<dbReference type="EMBL" id="GBRH01161290">
    <property type="protein sequence ID" value="JAE36606.1"/>
    <property type="molecule type" value="Transcribed_RNA"/>
</dbReference>
<proteinExistence type="predicted"/>
<accession>A0A0A9HP25</accession>
<evidence type="ECO:0000313" key="1">
    <source>
        <dbReference type="EMBL" id="JAE36606.1"/>
    </source>
</evidence>
<reference evidence="1" key="1">
    <citation type="submission" date="2014-09" db="EMBL/GenBank/DDBJ databases">
        <authorList>
            <person name="Magalhaes I.L.F."/>
            <person name="Oliveira U."/>
            <person name="Santos F.R."/>
            <person name="Vidigal T.H.D.A."/>
            <person name="Brescovit A.D."/>
            <person name="Santos A.J."/>
        </authorList>
    </citation>
    <scope>NUCLEOTIDE SEQUENCE</scope>
    <source>
        <tissue evidence="1">Shoot tissue taken approximately 20 cm above the soil surface</tissue>
    </source>
</reference>
<sequence>MHRLPGVSTQAIKIGKTLVNTVLDAEYGNQVHHNISAVFVSYQ</sequence>
<protein>
    <submittedName>
        <fullName evidence="1">Uncharacterized protein</fullName>
    </submittedName>
</protein>
<organism evidence="1">
    <name type="scientific">Arundo donax</name>
    <name type="common">Giant reed</name>
    <name type="synonym">Donax arundinaceus</name>
    <dbReference type="NCBI Taxonomy" id="35708"/>
    <lineage>
        <taxon>Eukaryota</taxon>
        <taxon>Viridiplantae</taxon>
        <taxon>Streptophyta</taxon>
        <taxon>Embryophyta</taxon>
        <taxon>Tracheophyta</taxon>
        <taxon>Spermatophyta</taxon>
        <taxon>Magnoliopsida</taxon>
        <taxon>Liliopsida</taxon>
        <taxon>Poales</taxon>
        <taxon>Poaceae</taxon>
        <taxon>PACMAD clade</taxon>
        <taxon>Arundinoideae</taxon>
        <taxon>Arundineae</taxon>
        <taxon>Arundo</taxon>
    </lineage>
</organism>
<reference evidence="1" key="2">
    <citation type="journal article" date="2015" name="Data Brief">
        <title>Shoot transcriptome of the giant reed, Arundo donax.</title>
        <authorList>
            <person name="Barrero R.A."/>
            <person name="Guerrero F.D."/>
            <person name="Moolhuijzen P."/>
            <person name="Goolsby J.A."/>
            <person name="Tidwell J."/>
            <person name="Bellgard S.E."/>
            <person name="Bellgard M.I."/>
        </authorList>
    </citation>
    <scope>NUCLEOTIDE SEQUENCE</scope>
    <source>
        <tissue evidence="1">Shoot tissue taken approximately 20 cm above the soil surface</tissue>
    </source>
</reference>
<dbReference type="AlphaFoldDB" id="A0A0A9HP25"/>
<name>A0A0A9HP25_ARUDO</name>